<dbReference type="AlphaFoldDB" id="A0A9P8WLB9"/>
<gene>
    <name evidence="4" type="ORF">B0T10DRAFT_32053</name>
</gene>
<feature type="region of interest" description="Disordered" evidence="1">
    <location>
        <begin position="624"/>
        <end position="650"/>
    </location>
</feature>
<organism evidence="4 5">
    <name type="scientific">Thelonectria olida</name>
    <dbReference type="NCBI Taxonomy" id="1576542"/>
    <lineage>
        <taxon>Eukaryota</taxon>
        <taxon>Fungi</taxon>
        <taxon>Dikarya</taxon>
        <taxon>Ascomycota</taxon>
        <taxon>Pezizomycotina</taxon>
        <taxon>Sordariomycetes</taxon>
        <taxon>Hypocreomycetidae</taxon>
        <taxon>Hypocreales</taxon>
        <taxon>Nectriaceae</taxon>
        <taxon>Thelonectria</taxon>
    </lineage>
</organism>
<sequence length="753" mass="82055">MDSSDGKASNFERRSSTRRSLRLSTANGASDDDDYDLSAMMVADGFRPSENTDSGPASHPPQHHPDDASPSTPTTEIPADLHPMIATPQQPPTSKPPADQTPPMRNRPSSISKPPRSHDSLALRNDGTGASVGAGAHVARSSSISSDVPVMRVESPYRGPSGPSHPYQMYPQRTMSVATTSTTAAAAAAVIPEDRSYDGPRGPAHPYALYPQNTVLTNEPTSEAIPVGFNNMGGTYQRQLGPDGEEAGDMIGPLGHMEELPPYSRYPENNVVPKPAPATSTQTTMTTTTTATASATTDTTPNTTEPTSPIQDRTIAGAGGIGMATRDPEFSSTEDDLAMPRTRPSVRSNRSDASQHDVNTAARDIAEKPHMTKWQRRAKKKLWGIVPYWAICLLTVGLIIMGVVMGAVIGTVLTRHGGKKGPPPAQTSASSATTSEVVYLTALPTDLAKISTGHFGLPPWKKRVEPNNCFNDTTQASAWSCDMPFSYYSMDITRNANKSAPEVSGYQIVMAALNFTNAEFIWGTQPPSIADPKTLSLVWDSYQLELGPAWWTTVQYNKTVILSESDFSLLSKRGWDDDEDHPFPPPSQFKKKTKGAQKGDKPWVCKWPDVTLEIFIYPKQNTTTTTGWSSSTTTQSSATATTTANIDTDDVAPPSYPKVMKMIELRYLDKKSQTAYCSHVEILDEAKNFKPVCDAHGNPEEVTIQENSPSSKKFNINQRYRQMPKRWTVRDILARGDPEQPQLTNCGCLWWST</sequence>
<feature type="compositionally biased region" description="Low complexity" evidence="1">
    <location>
        <begin position="277"/>
        <end position="309"/>
    </location>
</feature>
<dbReference type="InterPro" id="IPR056722">
    <property type="entry name" value="DUF7820"/>
</dbReference>
<keyword evidence="5" id="KW-1185">Reference proteome</keyword>
<proteinExistence type="predicted"/>
<evidence type="ECO:0000313" key="4">
    <source>
        <dbReference type="EMBL" id="KAH6900578.1"/>
    </source>
</evidence>
<feature type="compositionally biased region" description="Low complexity" evidence="1">
    <location>
        <begin position="624"/>
        <end position="644"/>
    </location>
</feature>
<name>A0A9P8WLB9_9HYPO</name>
<keyword evidence="2" id="KW-0472">Membrane</keyword>
<evidence type="ECO:0000259" key="3">
    <source>
        <dbReference type="Pfam" id="PF25130"/>
    </source>
</evidence>
<reference evidence="4 5" key="1">
    <citation type="journal article" date="2021" name="Nat. Commun.">
        <title>Genetic determinants of endophytism in the Arabidopsis root mycobiome.</title>
        <authorList>
            <person name="Mesny F."/>
            <person name="Miyauchi S."/>
            <person name="Thiergart T."/>
            <person name="Pickel B."/>
            <person name="Atanasova L."/>
            <person name="Karlsson M."/>
            <person name="Huettel B."/>
            <person name="Barry K.W."/>
            <person name="Haridas S."/>
            <person name="Chen C."/>
            <person name="Bauer D."/>
            <person name="Andreopoulos W."/>
            <person name="Pangilinan J."/>
            <person name="LaButti K."/>
            <person name="Riley R."/>
            <person name="Lipzen A."/>
            <person name="Clum A."/>
            <person name="Drula E."/>
            <person name="Henrissat B."/>
            <person name="Kohler A."/>
            <person name="Grigoriev I.V."/>
            <person name="Martin F.M."/>
            <person name="Hacquard S."/>
        </authorList>
    </citation>
    <scope>NUCLEOTIDE SEQUENCE [LARGE SCALE GENOMIC DNA]</scope>
    <source>
        <strain evidence="4 5">MPI-CAGE-CH-0241</strain>
    </source>
</reference>
<dbReference type="OrthoDB" id="5384459at2759"/>
<evidence type="ECO:0000256" key="1">
    <source>
        <dbReference type="SAM" id="MobiDB-lite"/>
    </source>
</evidence>
<feature type="region of interest" description="Disordered" evidence="1">
    <location>
        <begin position="1"/>
        <end position="168"/>
    </location>
</feature>
<dbReference type="Pfam" id="PF25130">
    <property type="entry name" value="DUF7820"/>
    <property type="match status" value="1"/>
</dbReference>
<dbReference type="EMBL" id="JAGPYM010000001">
    <property type="protein sequence ID" value="KAH6900578.1"/>
    <property type="molecule type" value="Genomic_DNA"/>
</dbReference>
<protein>
    <recommendedName>
        <fullName evidence="3">DUF7820 domain-containing protein</fullName>
    </recommendedName>
</protein>
<feature type="domain" description="DUF7820" evidence="3">
    <location>
        <begin position="432"/>
        <end position="752"/>
    </location>
</feature>
<feature type="transmembrane region" description="Helical" evidence="2">
    <location>
        <begin position="386"/>
        <end position="413"/>
    </location>
</feature>
<keyword evidence="2" id="KW-0812">Transmembrane</keyword>
<feature type="region of interest" description="Disordered" evidence="1">
    <location>
        <begin position="575"/>
        <end position="600"/>
    </location>
</feature>
<dbReference type="PANTHER" id="PTHR42078:SF1">
    <property type="entry name" value="GLUCAN 1, 4-ALPHA-GLUCOSIDASE"/>
    <property type="match status" value="1"/>
</dbReference>
<dbReference type="Proteomes" id="UP000777438">
    <property type="component" value="Unassembled WGS sequence"/>
</dbReference>
<evidence type="ECO:0000256" key="2">
    <source>
        <dbReference type="SAM" id="Phobius"/>
    </source>
</evidence>
<feature type="region of interest" description="Disordered" evidence="1">
    <location>
        <begin position="327"/>
        <end position="357"/>
    </location>
</feature>
<comment type="caution">
    <text evidence="4">The sequence shown here is derived from an EMBL/GenBank/DDBJ whole genome shotgun (WGS) entry which is preliminary data.</text>
</comment>
<evidence type="ECO:0000313" key="5">
    <source>
        <dbReference type="Proteomes" id="UP000777438"/>
    </source>
</evidence>
<accession>A0A9P8WLB9</accession>
<feature type="region of interest" description="Disordered" evidence="1">
    <location>
        <begin position="274"/>
        <end position="313"/>
    </location>
</feature>
<dbReference type="PANTHER" id="PTHR42078">
    <property type="entry name" value="GLUCAN 1, 4-ALPHA-GLUCOSIDASE"/>
    <property type="match status" value="1"/>
</dbReference>
<keyword evidence="2" id="KW-1133">Transmembrane helix</keyword>